<dbReference type="SUPFAM" id="SSF53901">
    <property type="entry name" value="Thiolase-like"/>
    <property type="match status" value="2"/>
</dbReference>
<evidence type="ECO:0000313" key="2">
    <source>
        <dbReference type="EMBL" id="MCK0198126.1"/>
    </source>
</evidence>
<dbReference type="PANTHER" id="PTHR42870">
    <property type="entry name" value="ACETYL-COA C-ACETYLTRANSFERASE"/>
    <property type="match status" value="1"/>
</dbReference>
<dbReference type="InterPro" id="IPR002155">
    <property type="entry name" value="Thiolase"/>
</dbReference>
<dbReference type="InterPro" id="IPR016039">
    <property type="entry name" value="Thiolase-like"/>
</dbReference>
<dbReference type="RefSeq" id="WP_247030026.1">
    <property type="nucleotide sequence ID" value="NZ_JALKCH010000009.1"/>
</dbReference>
<comment type="caution">
    <text evidence="2">The sequence shown here is derived from an EMBL/GenBank/DDBJ whole genome shotgun (WGS) entry which is preliminary data.</text>
</comment>
<proteinExistence type="predicted"/>
<keyword evidence="3" id="KW-1185">Reference proteome</keyword>
<dbReference type="EMBL" id="JALKCH010000009">
    <property type="protein sequence ID" value="MCK0198126.1"/>
    <property type="molecule type" value="Genomic_DNA"/>
</dbReference>
<protein>
    <recommendedName>
        <fullName evidence="1">Thiolase C-terminal domain-containing protein</fullName>
    </recommendedName>
</protein>
<feature type="domain" description="Thiolase C-terminal" evidence="1">
    <location>
        <begin position="249"/>
        <end position="391"/>
    </location>
</feature>
<sequence length="393" mass="40963">MIMTSTHRFPRGSACIVGAFESPRRKAPGIHPYQIHAEVIAEALSDAGLTVADVDGFATAASFPSEAGWQMNALEVAEYVGLRPGWIDSTDIGGASTLSHVGHAMAAIAAGLCEVVVISYASSGRSWPLPAPDFNTGPTGPGQFEVPYGMSTISAYALAATRYMHDFGLKPEELAQIAVQARTYAGRNPHAMYRDPLTVDAVLASPMISSPLHRLDCCVVSDSGGAIVVTSRERARDTRRSGPAVLGFGEAAGQMQMNQMVDMTTTAAAHSGRRAFASAGLGPQDIRVAQIYDSFTITVALTLEALGFVPRGEVGAFIASGGIGPDGRLPINTDGGGLSSNHSGRRGMYAVIEGVRQLRGESPGFQLASPELCLVNGTGGWLSATATLILGEA</sequence>
<dbReference type="InterPro" id="IPR055140">
    <property type="entry name" value="Thiolase_C_2"/>
</dbReference>
<organism evidence="2 3">
    <name type="scientific">Ancylobacter crimeensis</name>
    <dbReference type="NCBI Taxonomy" id="2579147"/>
    <lineage>
        <taxon>Bacteria</taxon>
        <taxon>Pseudomonadati</taxon>
        <taxon>Pseudomonadota</taxon>
        <taxon>Alphaproteobacteria</taxon>
        <taxon>Hyphomicrobiales</taxon>
        <taxon>Xanthobacteraceae</taxon>
        <taxon>Ancylobacter</taxon>
    </lineage>
</organism>
<name>A0ABT0DDV1_9HYPH</name>
<dbReference type="PIRSF" id="PIRSF000429">
    <property type="entry name" value="Ac-CoA_Ac_transf"/>
    <property type="match status" value="1"/>
</dbReference>
<dbReference type="Gene3D" id="3.40.47.10">
    <property type="match status" value="1"/>
</dbReference>
<reference evidence="2 3" key="1">
    <citation type="submission" date="2022-04" db="EMBL/GenBank/DDBJ databases">
        <authorList>
            <person name="Grouzdev D.S."/>
            <person name="Pantiukh K.S."/>
            <person name="Krutkina M.S."/>
        </authorList>
    </citation>
    <scope>NUCLEOTIDE SEQUENCE [LARGE SCALE GENOMIC DNA]</scope>
    <source>
        <strain evidence="2 3">6x-1</strain>
    </source>
</reference>
<evidence type="ECO:0000259" key="1">
    <source>
        <dbReference type="Pfam" id="PF22691"/>
    </source>
</evidence>
<accession>A0ABT0DDV1</accession>
<dbReference type="CDD" id="cd00829">
    <property type="entry name" value="SCP-x_thiolase"/>
    <property type="match status" value="1"/>
</dbReference>
<gene>
    <name evidence="2" type="ORF">MWN34_14525</name>
</gene>
<dbReference type="PANTHER" id="PTHR42870:SF1">
    <property type="entry name" value="NON-SPECIFIC LIPID-TRANSFER PROTEIN-LIKE 2"/>
    <property type="match status" value="1"/>
</dbReference>
<evidence type="ECO:0000313" key="3">
    <source>
        <dbReference type="Proteomes" id="UP001203284"/>
    </source>
</evidence>
<dbReference type="Pfam" id="PF22691">
    <property type="entry name" value="Thiolase_C_1"/>
    <property type="match status" value="1"/>
</dbReference>
<dbReference type="Proteomes" id="UP001203284">
    <property type="component" value="Unassembled WGS sequence"/>
</dbReference>